<keyword evidence="3" id="KW-1185">Reference proteome</keyword>
<evidence type="ECO:0000313" key="3">
    <source>
        <dbReference type="Proteomes" id="UP000190539"/>
    </source>
</evidence>
<accession>A0A1V4A223</accession>
<feature type="region of interest" description="Disordered" evidence="1">
    <location>
        <begin position="1"/>
        <end position="20"/>
    </location>
</feature>
<dbReference type="Proteomes" id="UP000190539">
    <property type="component" value="Unassembled WGS sequence"/>
</dbReference>
<comment type="caution">
    <text evidence="2">The sequence shown here is derived from an EMBL/GenBank/DDBJ whole genome shotgun (WGS) entry which is preliminary data.</text>
</comment>
<name>A0A1V4A223_9ACTN</name>
<evidence type="ECO:0008006" key="4">
    <source>
        <dbReference type="Google" id="ProtNLM"/>
    </source>
</evidence>
<dbReference type="EMBL" id="MVFC01000035">
    <property type="protein sequence ID" value="OON72746.1"/>
    <property type="molecule type" value="Genomic_DNA"/>
</dbReference>
<reference evidence="2 3" key="1">
    <citation type="submission" date="2017-02" db="EMBL/GenBank/DDBJ databases">
        <title>Draft Genome Sequence of Streptomyces tsukubaensis F601, a Producer of the immunosuppressant tacrolimus FK506.</title>
        <authorList>
            <person name="Zong G."/>
            <person name="Zhong C."/>
            <person name="Fu J."/>
            <person name="Qin R."/>
            <person name="Cao G."/>
        </authorList>
    </citation>
    <scope>NUCLEOTIDE SEQUENCE [LARGE SCALE GENOMIC DNA]</scope>
    <source>
        <strain evidence="2 3">F601</strain>
    </source>
</reference>
<dbReference type="STRING" id="83656.B1H18_28795"/>
<feature type="region of interest" description="Disordered" evidence="1">
    <location>
        <begin position="335"/>
        <end position="354"/>
    </location>
</feature>
<dbReference type="Pfam" id="PF14518">
    <property type="entry name" value="Haem_oxygenas_2"/>
    <property type="match status" value="1"/>
</dbReference>
<organism evidence="2 3">
    <name type="scientific">Streptomyces tsukubensis</name>
    <dbReference type="NCBI Taxonomy" id="83656"/>
    <lineage>
        <taxon>Bacteria</taxon>
        <taxon>Bacillati</taxon>
        <taxon>Actinomycetota</taxon>
        <taxon>Actinomycetes</taxon>
        <taxon>Kitasatosporales</taxon>
        <taxon>Streptomycetaceae</taxon>
        <taxon>Streptomyces</taxon>
    </lineage>
</organism>
<dbReference type="Gene3D" id="1.20.910.10">
    <property type="entry name" value="Heme oxygenase-like"/>
    <property type="match status" value="1"/>
</dbReference>
<dbReference type="InterPro" id="IPR016084">
    <property type="entry name" value="Haem_Oase-like_multi-hlx"/>
</dbReference>
<gene>
    <name evidence="2" type="ORF">B1H18_28795</name>
</gene>
<dbReference type="SUPFAM" id="SSF48613">
    <property type="entry name" value="Heme oxygenase-like"/>
    <property type="match status" value="1"/>
</dbReference>
<protein>
    <recommendedName>
        <fullName evidence="4">Iron-containing redox enzyme family protein</fullName>
    </recommendedName>
</protein>
<dbReference type="SMART" id="SM01236">
    <property type="entry name" value="Haem_oxygenase_2"/>
    <property type="match status" value="1"/>
</dbReference>
<dbReference type="RefSeq" id="WP_077972963.1">
    <property type="nucleotide sequence ID" value="NZ_CP045178.1"/>
</dbReference>
<dbReference type="AlphaFoldDB" id="A0A1V4A223"/>
<sequence>MAAGARVSETSEQGVAALPEPRGAVTEALLHALTGAPGPFSFPGSTTDDPLSDDDLHLALYVCYELHYRGFAGVDDGWEWQPELLGLRGRLEREFEAALRDRFPVSEDGRDIVAALTRISNQPGPPFSRYLREQITMEELRDYLVHRSLYQLKEADPHAWAIPRMTGRPKAALMEVEFDEFGSGRADRIHAVLYRNSMDALDLDSRYGAYLDAVPGSALATVNITSMFGLHRRLRAAVVGQLATAEMTSALANKSVADGMRRLGLGDSATEFFDEHVIADSVHDMIALHDLAGGLVAQDPAASPGVLFGATAWTGLDALFADRLLGCWERGEPTLRPGVSPTRADGAVPGRESG</sequence>
<evidence type="ECO:0000313" key="2">
    <source>
        <dbReference type="EMBL" id="OON72746.1"/>
    </source>
</evidence>
<evidence type="ECO:0000256" key="1">
    <source>
        <dbReference type="SAM" id="MobiDB-lite"/>
    </source>
</evidence>
<dbReference type="OrthoDB" id="252872at2"/>
<proteinExistence type="predicted"/>